<dbReference type="OrthoDB" id="7375502at2"/>
<feature type="signal peptide" evidence="1">
    <location>
        <begin position="1"/>
        <end position="19"/>
    </location>
</feature>
<proteinExistence type="predicted"/>
<evidence type="ECO:0000256" key="1">
    <source>
        <dbReference type="SAM" id="SignalP"/>
    </source>
</evidence>
<name>A0A178MI97_9PROT</name>
<dbReference type="RefSeq" id="WP_068503329.1">
    <property type="nucleotide sequence ID" value="NZ_LWQU01000164.1"/>
</dbReference>
<dbReference type="STRING" id="1437059.A6A05_15445"/>
<dbReference type="EMBL" id="LWQU01000164">
    <property type="protein sequence ID" value="OAN47734.1"/>
    <property type="molecule type" value="Genomic_DNA"/>
</dbReference>
<dbReference type="AlphaFoldDB" id="A0A178MI97"/>
<feature type="chain" id="PRO_5008091961" evidence="1">
    <location>
        <begin position="20"/>
        <end position="175"/>
    </location>
</feature>
<comment type="caution">
    <text evidence="2">The sequence shown here is derived from an EMBL/GenBank/DDBJ whole genome shotgun (WGS) entry which is preliminary data.</text>
</comment>
<evidence type="ECO:0000313" key="2">
    <source>
        <dbReference type="EMBL" id="OAN47734.1"/>
    </source>
</evidence>
<sequence>MLKRLLSLGAAAIASVVAACEEGPATVSGTWRSPATWSTMVYASSAGPMLVEVLGQPFANLSPESLSGHVADSMTGQLIGRPITFTADQAQAPRPQFRVILAFNAADTTDPKSLCAGKVVLGAPAEKITLIASFCDDGQMLASVKGWVARIDGPTDSRFRRLIGQVTRELFGNPQ</sequence>
<dbReference type="Proteomes" id="UP000078543">
    <property type="component" value="Unassembled WGS sequence"/>
</dbReference>
<accession>A0A178MI97</accession>
<evidence type="ECO:0000313" key="3">
    <source>
        <dbReference type="Proteomes" id="UP000078543"/>
    </source>
</evidence>
<gene>
    <name evidence="2" type="ORF">A6A05_15445</name>
</gene>
<protein>
    <submittedName>
        <fullName evidence="2">Uncharacterized protein</fullName>
    </submittedName>
</protein>
<organism evidence="2 3">
    <name type="scientific">Magnetospirillum moscoviense</name>
    <dbReference type="NCBI Taxonomy" id="1437059"/>
    <lineage>
        <taxon>Bacteria</taxon>
        <taxon>Pseudomonadati</taxon>
        <taxon>Pseudomonadota</taxon>
        <taxon>Alphaproteobacteria</taxon>
        <taxon>Rhodospirillales</taxon>
        <taxon>Rhodospirillaceae</taxon>
        <taxon>Magnetospirillum</taxon>
    </lineage>
</organism>
<dbReference type="PROSITE" id="PS51257">
    <property type="entry name" value="PROKAR_LIPOPROTEIN"/>
    <property type="match status" value="1"/>
</dbReference>
<keyword evidence="1" id="KW-0732">Signal</keyword>
<reference evidence="2 3" key="1">
    <citation type="submission" date="2016-04" db="EMBL/GenBank/DDBJ databases">
        <title>Draft genome sequence of freshwater magnetotactic bacteria Magnetospirillum marisnigri SP-1 and Magnetospirillum moscoviense BB-1.</title>
        <authorList>
            <person name="Koziaeva V."/>
            <person name="Dziuba M.V."/>
            <person name="Ivanov T.M."/>
            <person name="Kuznetsov B."/>
            <person name="Grouzdev D.S."/>
        </authorList>
    </citation>
    <scope>NUCLEOTIDE SEQUENCE [LARGE SCALE GENOMIC DNA]</scope>
    <source>
        <strain evidence="2 3">BB-1</strain>
    </source>
</reference>
<keyword evidence="3" id="KW-1185">Reference proteome</keyword>